<dbReference type="InterPro" id="IPR013083">
    <property type="entry name" value="Znf_RING/FYVE/PHD"/>
</dbReference>
<feature type="non-terminal residue" evidence="1">
    <location>
        <position position="1"/>
    </location>
</feature>
<evidence type="ECO:0000313" key="1">
    <source>
        <dbReference type="EMBL" id="KYN18427.1"/>
    </source>
</evidence>
<evidence type="ECO:0000313" key="2">
    <source>
        <dbReference type="Proteomes" id="UP000078492"/>
    </source>
</evidence>
<dbReference type="AlphaFoldDB" id="A0A151J5U2"/>
<dbReference type="Proteomes" id="UP000078492">
    <property type="component" value="Unassembled WGS sequence"/>
</dbReference>
<dbReference type="EMBL" id="KQ979967">
    <property type="protein sequence ID" value="KYN18427.1"/>
    <property type="molecule type" value="Genomic_DNA"/>
</dbReference>
<proteinExistence type="predicted"/>
<dbReference type="Gene3D" id="3.30.40.10">
    <property type="entry name" value="Zinc/RING finger domain, C3HC4 (zinc finger)"/>
    <property type="match status" value="1"/>
</dbReference>
<organism evidence="1 2">
    <name type="scientific">Trachymyrmex cornetzi</name>
    <dbReference type="NCBI Taxonomy" id="471704"/>
    <lineage>
        <taxon>Eukaryota</taxon>
        <taxon>Metazoa</taxon>
        <taxon>Ecdysozoa</taxon>
        <taxon>Arthropoda</taxon>
        <taxon>Hexapoda</taxon>
        <taxon>Insecta</taxon>
        <taxon>Pterygota</taxon>
        <taxon>Neoptera</taxon>
        <taxon>Endopterygota</taxon>
        <taxon>Hymenoptera</taxon>
        <taxon>Apocrita</taxon>
        <taxon>Aculeata</taxon>
        <taxon>Formicoidea</taxon>
        <taxon>Formicidae</taxon>
        <taxon>Myrmicinae</taxon>
        <taxon>Trachymyrmex</taxon>
    </lineage>
</organism>
<dbReference type="Pfam" id="PF13920">
    <property type="entry name" value="zf-C3HC4_3"/>
    <property type="match status" value="1"/>
</dbReference>
<gene>
    <name evidence="1" type="ORF">ALC57_09257</name>
</gene>
<sequence length="104" mass="11714">ENIFIVPDDEYGHLNERTISEESIPYHPIEELSQNLDISSGNERSEGTYVICLCSKANQVILPCSHMCLCADCADIIKNNIYSDNKIYPLCDGQIESIFRIISS</sequence>
<reference evidence="1 2" key="1">
    <citation type="submission" date="2015-09" db="EMBL/GenBank/DDBJ databases">
        <title>Trachymyrmex cornetzi WGS genome.</title>
        <authorList>
            <person name="Nygaard S."/>
            <person name="Hu H."/>
            <person name="Boomsma J."/>
            <person name="Zhang G."/>
        </authorList>
    </citation>
    <scope>NUCLEOTIDE SEQUENCE [LARGE SCALE GENOMIC DNA]</scope>
    <source>
        <strain evidence="1">Tcor2-1</strain>
        <tissue evidence="1">Whole body</tissue>
    </source>
</reference>
<protein>
    <submittedName>
        <fullName evidence="1">Uncharacterized protein</fullName>
    </submittedName>
</protein>
<name>A0A151J5U2_9HYME</name>
<accession>A0A151J5U2</accession>
<keyword evidence="2" id="KW-1185">Reference proteome</keyword>